<proteinExistence type="predicted"/>
<evidence type="ECO:0000313" key="4">
    <source>
        <dbReference type="Proteomes" id="UP000305948"/>
    </source>
</evidence>
<feature type="coiled-coil region" evidence="1">
    <location>
        <begin position="394"/>
        <end position="442"/>
    </location>
</feature>
<feature type="region of interest" description="Disordered" evidence="2">
    <location>
        <begin position="709"/>
        <end position="732"/>
    </location>
</feature>
<feature type="compositionally biased region" description="Low complexity" evidence="2">
    <location>
        <begin position="609"/>
        <end position="623"/>
    </location>
</feature>
<feature type="compositionally biased region" description="Low complexity" evidence="2">
    <location>
        <begin position="16"/>
        <end position="33"/>
    </location>
</feature>
<feature type="region of interest" description="Disordered" evidence="2">
    <location>
        <begin position="134"/>
        <end position="214"/>
    </location>
</feature>
<dbReference type="AlphaFoldDB" id="A0A5C3NE91"/>
<evidence type="ECO:0000256" key="2">
    <source>
        <dbReference type="SAM" id="MobiDB-lite"/>
    </source>
</evidence>
<evidence type="ECO:0000313" key="3">
    <source>
        <dbReference type="EMBL" id="TFK56044.1"/>
    </source>
</evidence>
<keyword evidence="4" id="KW-1185">Reference proteome</keyword>
<dbReference type="Proteomes" id="UP000305948">
    <property type="component" value="Unassembled WGS sequence"/>
</dbReference>
<dbReference type="OrthoDB" id="2528184at2759"/>
<gene>
    <name evidence="3" type="ORF">OE88DRAFT_1710303</name>
</gene>
<evidence type="ECO:0000256" key="1">
    <source>
        <dbReference type="SAM" id="Coils"/>
    </source>
</evidence>
<feature type="region of interest" description="Disordered" evidence="2">
    <location>
        <begin position="561"/>
        <end position="623"/>
    </location>
</feature>
<feature type="region of interest" description="Disordered" evidence="2">
    <location>
        <begin position="301"/>
        <end position="339"/>
    </location>
</feature>
<feature type="compositionally biased region" description="Acidic residues" evidence="2">
    <location>
        <begin position="177"/>
        <end position="189"/>
    </location>
</feature>
<feature type="region of interest" description="Disordered" evidence="2">
    <location>
        <begin position="247"/>
        <end position="268"/>
    </location>
</feature>
<feature type="compositionally biased region" description="Low complexity" evidence="2">
    <location>
        <begin position="375"/>
        <end position="388"/>
    </location>
</feature>
<keyword evidence="1" id="KW-0175">Coiled coil</keyword>
<feature type="compositionally biased region" description="Low complexity" evidence="2">
    <location>
        <begin position="938"/>
        <end position="949"/>
    </location>
</feature>
<feature type="compositionally biased region" description="Acidic residues" evidence="2">
    <location>
        <begin position="588"/>
        <end position="608"/>
    </location>
</feature>
<dbReference type="EMBL" id="ML213504">
    <property type="protein sequence ID" value="TFK56044.1"/>
    <property type="molecule type" value="Genomic_DNA"/>
</dbReference>
<feature type="region of interest" description="Disordered" evidence="2">
    <location>
        <begin position="648"/>
        <end position="696"/>
    </location>
</feature>
<sequence length="1049" mass="113856">MASSRPRSFHGRSRSRNTSISSLSAISVSNSTNFIKPMNDMSPTPATPPKRPSSRPNSHHRRQSSVSTRRESAEVMGVSLSDLLPSLSDDNINLGDKDSVRRQALWALEGKSDVGQFSKVEIPELGTPEIEKRFEFSTKPSYPPGSGAVSGLMGKRDSFGKLVLPSSSSKDQLGTLLEEEEEEEEEEEASPVLASVTAPAPGRQRPAGLSLRPLSLTPETVVSSMSGNLPTPVQTPRSMGLKSLTLASAPSPAFGGGKENQDVDTTSCRLSIDSERRRSVSPAEMLQKRSSISYISSWDSSAGAAGSLPTPEMTPTSTTSGRYRYSTSSTDSDLSRDPLSSSEQHFLVKQHSALLARIEDLERSLTMKPRSRHMSYASDISSSPSIGPASLEPNDEILQLVADLKAERDELKKDVDGWRLRVNDLQKQVGTLANRVDSERREAWVARERVGLLTIEKSSWEKELNARTALIEETQGRYVAIKEAFDTLQEKYELLDLELQRSLKYQEEAAALRAELAQERSRREAIERELENAGMLATPTPDTFEFRVSSCRTRSFGFSVDSESSFTDVDSVDETHVHSGKTLKAVAEEEEEDDDDDELAGYEEENESDVSFGSPSGSSVGSFEDFRRSAREISADVPVGPRISAVIMSGSPSPLPSPSPSPIFDEPARPVHGRHHSLSKTWTFPKGQQIQATRRKDSVDRFFGCLEDLDNSPPLPTPLESGKGAFSSGFATAEDDDLPPFLLPADVGTVVPEQNSQPRSLGVLVEEDEEQEEDREDAGSDIVGEEVEGGVPSPSPSCTNPSTSCKRFTSSIPIPVKCAPKARVPESPVSPTGNPCFFTPSSKCGSAIPTSISQRSPCSPPVARTSTPTRPKAGSHATFIPQPPARQGSVKTRAETSNGSTGLPHVKSSMMGGFANVPSRSHNEPVHALAGPSNLIASSSSSSPTFDTSSIHDDPQFPANATSSPLTSSLFSPRLSLLTNFINVPGLPWSSPRNLDAPVLPNNPDDMNVMTPERKERAFVSKEKQLEALRARMEEERRMKLRLRGAINL</sequence>
<accession>A0A5C3NE91</accession>
<feature type="region of interest" description="Disordered" evidence="2">
    <location>
        <begin position="1"/>
        <end position="74"/>
    </location>
</feature>
<feature type="region of interest" description="Disordered" evidence="2">
    <location>
        <begin position="751"/>
        <end position="804"/>
    </location>
</feature>
<dbReference type="STRING" id="5364.A0A5C3NE91"/>
<reference evidence="3 4" key="1">
    <citation type="journal article" date="2019" name="Nat. Ecol. Evol.">
        <title>Megaphylogeny resolves global patterns of mushroom evolution.</title>
        <authorList>
            <person name="Varga T."/>
            <person name="Krizsan K."/>
            <person name="Foldi C."/>
            <person name="Dima B."/>
            <person name="Sanchez-Garcia M."/>
            <person name="Sanchez-Ramirez S."/>
            <person name="Szollosi G.J."/>
            <person name="Szarkandi J.G."/>
            <person name="Papp V."/>
            <person name="Albert L."/>
            <person name="Andreopoulos W."/>
            <person name="Angelini C."/>
            <person name="Antonin V."/>
            <person name="Barry K.W."/>
            <person name="Bougher N.L."/>
            <person name="Buchanan P."/>
            <person name="Buyck B."/>
            <person name="Bense V."/>
            <person name="Catcheside P."/>
            <person name="Chovatia M."/>
            <person name="Cooper J."/>
            <person name="Damon W."/>
            <person name="Desjardin D."/>
            <person name="Finy P."/>
            <person name="Geml J."/>
            <person name="Haridas S."/>
            <person name="Hughes K."/>
            <person name="Justo A."/>
            <person name="Karasinski D."/>
            <person name="Kautmanova I."/>
            <person name="Kiss B."/>
            <person name="Kocsube S."/>
            <person name="Kotiranta H."/>
            <person name="LaButti K.M."/>
            <person name="Lechner B.E."/>
            <person name="Liimatainen K."/>
            <person name="Lipzen A."/>
            <person name="Lukacs Z."/>
            <person name="Mihaltcheva S."/>
            <person name="Morgado L.N."/>
            <person name="Niskanen T."/>
            <person name="Noordeloos M.E."/>
            <person name="Ohm R.A."/>
            <person name="Ortiz-Santana B."/>
            <person name="Ovrebo C."/>
            <person name="Racz N."/>
            <person name="Riley R."/>
            <person name="Savchenko A."/>
            <person name="Shiryaev A."/>
            <person name="Soop K."/>
            <person name="Spirin V."/>
            <person name="Szebenyi C."/>
            <person name="Tomsovsky M."/>
            <person name="Tulloss R.E."/>
            <person name="Uehling J."/>
            <person name="Grigoriev I.V."/>
            <person name="Vagvolgyi C."/>
            <person name="Papp T."/>
            <person name="Martin F.M."/>
            <person name="Miettinen O."/>
            <person name="Hibbett D.S."/>
            <person name="Nagy L.G."/>
        </authorList>
    </citation>
    <scope>NUCLEOTIDE SEQUENCE [LARGE SCALE GENOMIC DNA]</scope>
    <source>
        <strain evidence="3 4">OMC1185</strain>
    </source>
</reference>
<feature type="compositionally biased region" description="Polar residues" evidence="2">
    <location>
        <begin position="679"/>
        <end position="692"/>
    </location>
</feature>
<feature type="compositionally biased region" description="Acidic residues" evidence="2">
    <location>
        <begin position="765"/>
        <end position="776"/>
    </location>
</feature>
<feature type="compositionally biased region" description="Polar residues" evidence="2">
    <location>
        <begin position="848"/>
        <end position="857"/>
    </location>
</feature>
<feature type="coiled-coil region" evidence="1">
    <location>
        <begin position="471"/>
        <end position="536"/>
    </location>
</feature>
<organism evidence="3 4">
    <name type="scientific">Heliocybe sulcata</name>
    <dbReference type="NCBI Taxonomy" id="5364"/>
    <lineage>
        <taxon>Eukaryota</taxon>
        <taxon>Fungi</taxon>
        <taxon>Dikarya</taxon>
        <taxon>Basidiomycota</taxon>
        <taxon>Agaricomycotina</taxon>
        <taxon>Agaricomycetes</taxon>
        <taxon>Gloeophyllales</taxon>
        <taxon>Gloeophyllaceae</taxon>
        <taxon>Heliocybe</taxon>
    </lineage>
</organism>
<protein>
    <submittedName>
        <fullName evidence="3">Uncharacterized protein</fullName>
    </submittedName>
</protein>
<feature type="coiled-coil region" evidence="1">
    <location>
        <begin position="1019"/>
        <end position="1046"/>
    </location>
</feature>
<feature type="region of interest" description="Disordered" evidence="2">
    <location>
        <begin position="369"/>
        <end position="388"/>
    </location>
</feature>
<name>A0A5C3NE91_9AGAM</name>
<feature type="region of interest" description="Disordered" evidence="2">
    <location>
        <begin position="848"/>
        <end position="966"/>
    </location>
</feature>